<sequence>MPTLTQITPEILAKYQPVIGLEVHVQLLTASKAFCGCVNKYGGEPNTHICPTCLGLPGALPVLNRRAVEFAVLAAKAINCEIRETSIFSRKNYFYPDSPKGYQISQFDKPIAEHGWIEVPAFDAAGAAVTKRIGVTRLHMEEDAGKSIHDGFADSVSKTYIDLNRCGTPLVEIVSEPDLRTADEVFEYLTKLKEILLYTGVSDCNMEEGSLRCDANVSVMLKGAKEFGTKAEVKNVNSFRYIRAAVEYEIERQIGVLEDGGRVVQESRLWNNAEGRTYSMRSKEQAHDYRYFPEPDLPPLIVGAEWQAEILKMLPELPEARRARMIAEYEISAQDAATLTATREFADRFEVAAKKAQSPRRVAALLTSELTMRLRAAGLELDRSPVSMEGVVMAADLAESGELSSKMLKQLLDSAFEKGEDFPVVYEREKPQQISDTSAIEAMIDEVIAGNAKQVEQYRGGKKTVAAFFVGQVMKLSKGQANPALLNELVTKKLDALGPL</sequence>
<dbReference type="SMART" id="SM00845">
    <property type="entry name" value="GatB_Yqey"/>
    <property type="match status" value="1"/>
</dbReference>
<comment type="subunit">
    <text evidence="2 11">Heterotrimer of A, B and C subunits.</text>
</comment>
<evidence type="ECO:0000256" key="4">
    <source>
        <dbReference type="ARBA" id="ARBA00022598"/>
    </source>
</evidence>
<dbReference type="EMBL" id="CP132942">
    <property type="protein sequence ID" value="XCB34207.1"/>
    <property type="molecule type" value="Genomic_DNA"/>
</dbReference>
<comment type="catalytic activity">
    <reaction evidence="10 11">
        <text>L-glutamyl-tRNA(Gln) + L-glutamine + ATP + H2O = L-glutaminyl-tRNA(Gln) + L-glutamate + ADP + phosphate + H(+)</text>
        <dbReference type="Rhea" id="RHEA:17521"/>
        <dbReference type="Rhea" id="RHEA-COMP:9681"/>
        <dbReference type="Rhea" id="RHEA-COMP:9684"/>
        <dbReference type="ChEBI" id="CHEBI:15377"/>
        <dbReference type="ChEBI" id="CHEBI:15378"/>
        <dbReference type="ChEBI" id="CHEBI:29985"/>
        <dbReference type="ChEBI" id="CHEBI:30616"/>
        <dbReference type="ChEBI" id="CHEBI:43474"/>
        <dbReference type="ChEBI" id="CHEBI:58359"/>
        <dbReference type="ChEBI" id="CHEBI:78520"/>
        <dbReference type="ChEBI" id="CHEBI:78521"/>
        <dbReference type="ChEBI" id="CHEBI:456216"/>
    </reaction>
</comment>
<dbReference type="PANTHER" id="PTHR11659:SF0">
    <property type="entry name" value="GLUTAMYL-TRNA(GLN) AMIDOTRANSFERASE SUBUNIT B, MITOCHONDRIAL"/>
    <property type="match status" value="1"/>
</dbReference>
<reference evidence="13" key="2">
    <citation type="journal article" date="2024" name="Environ. Microbiol.">
        <title>Genome analysis and description of Tunturibacter gen. nov. expands the diversity of Terriglobia in tundra soils.</title>
        <authorList>
            <person name="Messyasz A."/>
            <person name="Mannisto M.K."/>
            <person name="Kerkhof L.J."/>
            <person name="Haggblom M.M."/>
        </authorList>
    </citation>
    <scope>NUCLEOTIDE SEQUENCE</scope>
    <source>
        <strain evidence="13">X5P6</strain>
    </source>
</reference>
<dbReference type="GO" id="GO:0070681">
    <property type="term" value="P:glutaminyl-tRNAGln biosynthesis via transamidation"/>
    <property type="evidence" value="ECO:0007669"/>
    <property type="project" value="TreeGrafter"/>
</dbReference>
<dbReference type="InterPro" id="IPR017959">
    <property type="entry name" value="Asn/Gln-tRNA_amidoTrfase_suB/E"/>
</dbReference>
<dbReference type="InterPro" id="IPR042114">
    <property type="entry name" value="GatB_C_1"/>
</dbReference>
<evidence type="ECO:0000256" key="11">
    <source>
        <dbReference type="HAMAP-Rule" id="MF_00121"/>
    </source>
</evidence>
<evidence type="ECO:0000256" key="3">
    <source>
        <dbReference type="ARBA" id="ARBA00016923"/>
    </source>
</evidence>
<evidence type="ECO:0000256" key="9">
    <source>
        <dbReference type="ARBA" id="ARBA00047380"/>
    </source>
</evidence>
<keyword evidence="6 11" id="KW-0067">ATP-binding</keyword>
<name>A0AAU7ZTD8_9BACT</name>
<dbReference type="PROSITE" id="PS01234">
    <property type="entry name" value="GATB"/>
    <property type="match status" value="1"/>
</dbReference>
<evidence type="ECO:0000313" key="13">
    <source>
        <dbReference type="EMBL" id="XCB34207.1"/>
    </source>
</evidence>
<dbReference type="AlphaFoldDB" id="A0AAU7ZTD8"/>
<dbReference type="InterPro" id="IPR018027">
    <property type="entry name" value="Asn/Gln_amidotransferase"/>
</dbReference>
<evidence type="ECO:0000256" key="5">
    <source>
        <dbReference type="ARBA" id="ARBA00022741"/>
    </source>
</evidence>
<keyword evidence="5 11" id="KW-0547">Nucleotide-binding</keyword>
<keyword evidence="4 11" id="KW-0436">Ligase</keyword>
<dbReference type="InterPro" id="IPR004413">
    <property type="entry name" value="GatB"/>
</dbReference>
<dbReference type="SUPFAM" id="SSF55931">
    <property type="entry name" value="Glutamine synthetase/guanido kinase"/>
    <property type="match status" value="1"/>
</dbReference>
<dbReference type="NCBIfam" id="NF004014">
    <property type="entry name" value="PRK05477.1-4"/>
    <property type="match status" value="1"/>
</dbReference>
<dbReference type="InterPro" id="IPR014746">
    <property type="entry name" value="Gln_synth/guanido_kin_cat_dom"/>
</dbReference>
<comment type="catalytic activity">
    <reaction evidence="9 11">
        <text>L-aspartyl-tRNA(Asn) + L-glutamine + ATP + H2O = L-asparaginyl-tRNA(Asn) + L-glutamate + ADP + phosphate + 2 H(+)</text>
        <dbReference type="Rhea" id="RHEA:14513"/>
        <dbReference type="Rhea" id="RHEA-COMP:9674"/>
        <dbReference type="Rhea" id="RHEA-COMP:9677"/>
        <dbReference type="ChEBI" id="CHEBI:15377"/>
        <dbReference type="ChEBI" id="CHEBI:15378"/>
        <dbReference type="ChEBI" id="CHEBI:29985"/>
        <dbReference type="ChEBI" id="CHEBI:30616"/>
        <dbReference type="ChEBI" id="CHEBI:43474"/>
        <dbReference type="ChEBI" id="CHEBI:58359"/>
        <dbReference type="ChEBI" id="CHEBI:78515"/>
        <dbReference type="ChEBI" id="CHEBI:78516"/>
        <dbReference type="ChEBI" id="CHEBI:456216"/>
    </reaction>
</comment>
<dbReference type="Gene3D" id="1.10.10.410">
    <property type="match status" value="1"/>
</dbReference>
<evidence type="ECO:0000256" key="10">
    <source>
        <dbReference type="ARBA" id="ARBA00047913"/>
    </source>
</evidence>
<evidence type="ECO:0000256" key="6">
    <source>
        <dbReference type="ARBA" id="ARBA00022840"/>
    </source>
</evidence>
<dbReference type="InterPro" id="IPR003789">
    <property type="entry name" value="Asn/Gln_tRNA_amidoTrase-B-like"/>
</dbReference>
<dbReference type="GO" id="GO:0050567">
    <property type="term" value="F:glutaminyl-tRNA synthase (glutamine-hydrolyzing) activity"/>
    <property type="evidence" value="ECO:0007669"/>
    <property type="project" value="UniProtKB-UniRule"/>
</dbReference>
<protein>
    <recommendedName>
        <fullName evidence="3 11">Aspartyl/glutamyl-tRNA(Asn/Gln) amidotransferase subunit B</fullName>
        <shortName evidence="11">Asp/Glu-ADT subunit B</shortName>
        <ecNumber evidence="11">6.3.5.-</ecNumber>
    </recommendedName>
</protein>
<dbReference type="FunFam" id="1.10.10.410:FF:000001">
    <property type="entry name" value="Aspartyl/glutamyl-tRNA(Asn/Gln) amidotransferase subunit B"/>
    <property type="match status" value="1"/>
</dbReference>
<reference evidence="13" key="1">
    <citation type="submission" date="2023-08" db="EMBL/GenBank/DDBJ databases">
        <authorList>
            <person name="Messyasz A."/>
            <person name="Mannisto M.K."/>
            <person name="Kerkhof L.J."/>
            <person name="Haggblom M."/>
        </authorList>
    </citation>
    <scope>NUCLEOTIDE SEQUENCE</scope>
    <source>
        <strain evidence="13">X5P6</strain>
    </source>
</reference>
<dbReference type="SUPFAM" id="SSF89095">
    <property type="entry name" value="GatB/YqeY motif"/>
    <property type="match status" value="1"/>
</dbReference>
<organism evidence="13">
    <name type="scientific">Tunturiibacter psychrotolerans</name>
    <dbReference type="NCBI Taxonomy" id="3069686"/>
    <lineage>
        <taxon>Bacteria</taxon>
        <taxon>Pseudomonadati</taxon>
        <taxon>Acidobacteriota</taxon>
        <taxon>Terriglobia</taxon>
        <taxon>Terriglobales</taxon>
        <taxon>Acidobacteriaceae</taxon>
        <taxon>Tunturiibacter</taxon>
    </lineage>
</organism>
<dbReference type="InterPro" id="IPR017958">
    <property type="entry name" value="Gln-tRNA_amidoTrfase_suB_CS"/>
</dbReference>
<keyword evidence="7 11" id="KW-0648">Protein biosynthesis</keyword>
<dbReference type="RefSeq" id="WP_353065127.1">
    <property type="nucleotide sequence ID" value="NZ_CP132942.1"/>
</dbReference>
<proteinExistence type="inferred from homology"/>
<evidence type="ECO:0000256" key="7">
    <source>
        <dbReference type="ARBA" id="ARBA00022917"/>
    </source>
</evidence>
<accession>A0AAU7ZTD8</accession>
<evidence type="ECO:0000256" key="1">
    <source>
        <dbReference type="ARBA" id="ARBA00005306"/>
    </source>
</evidence>
<dbReference type="Pfam" id="PF02934">
    <property type="entry name" value="GatB_N"/>
    <property type="match status" value="1"/>
</dbReference>
<dbReference type="PANTHER" id="PTHR11659">
    <property type="entry name" value="GLUTAMYL-TRNA GLN AMIDOTRANSFERASE SUBUNIT B MITOCHONDRIAL AND PROKARYOTIC PET112-RELATED"/>
    <property type="match status" value="1"/>
</dbReference>
<dbReference type="Pfam" id="PF02637">
    <property type="entry name" value="GatB_Yqey"/>
    <property type="match status" value="1"/>
</dbReference>
<dbReference type="InterPro" id="IPR023168">
    <property type="entry name" value="GatB_Yqey_C_2"/>
</dbReference>
<comment type="function">
    <text evidence="8 11">Allows the formation of correctly charged Asn-tRNA(Asn) or Gln-tRNA(Gln) through the transamidation of misacylated Asp-tRNA(Asn) or Glu-tRNA(Gln) in organisms which lack either or both of asparaginyl-tRNA or glutaminyl-tRNA synthetases. The reaction takes place in the presence of glutamine and ATP through an activated phospho-Asp-tRNA(Asn) or phospho-Glu-tRNA(Gln).</text>
</comment>
<feature type="domain" description="Asn/Gln amidotransferase" evidence="12">
    <location>
        <begin position="347"/>
        <end position="494"/>
    </location>
</feature>
<dbReference type="EC" id="6.3.5.-" evidence="11"/>
<dbReference type="GO" id="GO:0006412">
    <property type="term" value="P:translation"/>
    <property type="evidence" value="ECO:0007669"/>
    <property type="project" value="UniProtKB-UniRule"/>
</dbReference>
<dbReference type="NCBIfam" id="TIGR00133">
    <property type="entry name" value="gatB"/>
    <property type="match status" value="1"/>
</dbReference>
<dbReference type="NCBIfam" id="NF004012">
    <property type="entry name" value="PRK05477.1-2"/>
    <property type="match status" value="1"/>
</dbReference>
<evidence type="ECO:0000256" key="2">
    <source>
        <dbReference type="ARBA" id="ARBA00011123"/>
    </source>
</evidence>
<dbReference type="GO" id="GO:0005524">
    <property type="term" value="F:ATP binding"/>
    <property type="evidence" value="ECO:0007669"/>
    <property type="project" value="UniProtKB-KW"/>
</dbReference>
<dbReference type="Gene3D" id="1.10.150.380">
    <property type="entry name" value="GatB domain, N-terminal subdomain"/>
    <property type="match status" value="1"/>
</dbReference>
<dbReference type="KEGG" id="tpsc:RBB77_04755"/>
<dbReference type="InterPro" id="IPR006075">
    <property type="entry name" value="Asn/Gln-tRNA_Trfase_suB/E_cat"/>
</dbReference>
<dbReference type="HAMAP" id="MF_00121">
    <property type="entry name" value="GatB"/>
    <property type="match status" value="1"/>
</dbReference>
<gene>
    <name evidence="11 13" type="primary">gatB</name>
    <name evidence="13" type="ORF">RBB77_04755</name>
</gene>
<evidence type="ECO:0000259" key="12">
    <source>
        <dbReference type="SMART" id="SM00845"/>
    </source>
</evidence>
<comment type="similarity">
    <text evidence="1 11">Belongs to the GatB/GatE family. GatB subfamily.</text>
</comment>
<evidence type="ECO:0000256" key="8">
    <source>
        <dbReference type="ARBA" id="ARBA00024799"/>
    </source>
</evidence>